<dbReference type="SMART" id="SM00052">
    <property type="entry name" value="EAL"/>
    <property type="match status" value="1"/>
</dbReference>
<dbReference type="InterPro" id="IPR029151">
    <property type="entry name" value="Sensor-like_sf"/>
</dbReference>
<sequence>MNQNPRLAQNQSRSIVKQQGSFSGWFDKWQVNSHFQPIYSIALQRVVGYEGLMRVNDNGRAISPLVAFASCNSIDETLKLDRLSRALHLLNFKSVQSRGQWIFLNLRGEEICQRNLDPSDLVEQLARHGYQPRQIVLEILEDLILDDQLLIEFVANYKAAGFIVAIDDFGAGYSNFDRIWKLNPNIVKLDRCMIASAVEENRARRIFSRLISLVRETESLVLIEGIETQDEALLAMDSEADMVQGYYFAKPNSMDEVRDCDALMSFKRLGNKLNHQKASQDLQYQSKVKVYESLLSHCANMLQLGVGFKESCQHLIKKQGCSCVYMLNQEGFQVTTTLKGIAAEATDTHYQPFADNEGINWARREYFSKAISAMGKVYISQPYLALPDVAMNVTISLAFSAKGQSYVLCCDVDYKYLEVADEQSTLPTDLGVDLDLGNMLLG</sequence>
<dbReference type="GO" id="GO:0071111">
    <property type="term" value="F:cyclic-guanylate-specific phosphodiesterase activity"/>
    <property type="evidence" value="ECO:0007669"/>
    <property type="project" value="InterPro"/>
</dbReference>
<dbReference type="InterPro" id="IPR050706">
    <property type="entry name" value="Cyclic-di-GMP_PDE-like"/>
</dbReference>
<dbReference type="Proteomes" id="UP000244441">
    <property type="component" value="Chromosome"/>
</dbReference>
<evidence type="ECO:0000259" key="1">
    <source>
        <dbReference type="PROSITE" id="PS50883"/>
    </source>
</evidence>
<dbReference type="PANTHER" id="PTHR33121">
    <property type="entry name" value="CYCLIC DI-GMP PHOSPHODIESTERASE PDEF"/>
    <property type="match status" value="1"/>
</dbReference>
<accession>A0A2S0VRT7</accession>
<dbReference type="Gene3D" id="3.20.20.450">
    <property type="entry name" value="EAL domain"/>
    <property type="match status" value="1"/>
</dbReference>
<dbReference type="SUPFAM" id="SSF141868">
    <property type="entry name" value="EAL domain-like"/>
    <property type="match status" value="1"/>
</dbReference>
<dbReference type="RefSeq" id="WP_108602959.1">
    <property type="nucleotide sequence ID" value="NZ_CP026604.1"/>
</dbReference>
<dbReference type="InterPro" id="IPR001633">
    <property type="entry name" value="EAL_dom"/>
</dbReference>
<evidence type="ECO:0000313" key="3">
    <source>
        <dbReference type="Proteomes" id="UP000244441"/>
    </source>
</evidence>
<dbReference type="SUPFAM" id="SSF103190">
    <property type="entry name" value="Sensory domain-like"/>
    <property type="match status" value="1"/>
</dbReference>
<reference evidence="2 3" key="1">
    <citation type="submission" date="2018-01" db="EMBL/GenBank/DDBJ databases">
        <title>Genome sequence of a Cantenovulum-like bacteria.</title>
        <authorList>
            <person name="Tan W.R."/>
            <person name="Lau N.-S."/>
            <person name="Go F."/>
            <person name="Amirul A.-A.A."/>
        </authorList>
    </citation>
    <scope>NUCLEOTIDE SEQUENCE [LARGE SCALE GENOMIC DNA]</scope>
    <source>
        <strain evidence="2 3">CCB-QB4</strain>
    </source>
</reference>
<dbReference type="AlphaFoldDB" id="A0A2S0VRT7"/>
<dbReference type="EMBL" id="CP026604">
    <property type="protein sequence ID" value="AWB66903.1"/>
    <property type="molecule type" value="Genomic_DNA"/>
</dbReference>
<dbReference type="Pfam" id="PF00563">
    <property type="entry name" value="EAL"/>
    <property type="match status" value="1"/>
</dbReference>
<dbReference type="KEGG" id="cate:C2869_10860"/>
<evidence type="ECO:0000313" key="2">
    <source>
        <dbReference type="EMBL" id="AWB66903.1"/>
    </source>
</evidence>
<organism evidence="2 3">
    <name type="scientific">Saccharobesus litoralis</name>
    <dbReference type="NCBI Taxonomy" id="2172099"/>
    <lineage>
        <taxon>Bacteria</taxon>
        <taxon>Pseudomonadati</taxon>
        <taxon>Pseudomonadota</taxon>
        <taxon>Gammaproteobacteria</taxon>
        <taxon>Alteromonadales</taxon>
        <taxon>Alteromonadaceae</taxon>
        <taxon>Saccharobesus</taxon>
    </lineage>
</organism>
<gene>
    <name evidence="2" type="ORF">C2869_10860</name>
</gene>
<protein>
    <recommendedName>
        <fullName evidence="1">EAL domain-containing protein</fullName>
    </recommendedName>
</protein>
<dbReference type="InterPro" id="IPR035919">
    <property type="entry name" value="EAL_sf"/>
</dbReference>
<dbReference type="Gene3D" id="3.30.450.20">
    <property type="entry name" value="PAS domain"/>
    <property type="match status" value="1"/>
</dbReference>
<dbReference type="PROSITE" id="PS50883">
    <property type="entry name" value="EAL"/>
    <property type="match status" value="1"/>
</dbReference>
<dbReference type="PANTHER" id="PTHR33121:SF76">
    <property type="entry name" value="SIGNALING PROTEIN"/>
    <property type="match status" value="1"/>
</dbReference>
<name>A0A2S0VRT7_9ALTE</name>
<keyword evidence="3" id="KW-1185">Reference proteome</keyword>
<feature type="domain" description="EAL" evidence="1">
    <location>
        <begin position="15"/>
        <end position="265"/>
    </location>
</feature>
<proteinExistence type="predicted"/>
<dbReference type="CDD" id="cd01948">
    <property type="entry name" value="EAL"/>
    <property type="match status" value="1"/>
</dbReference>
<dbReference type="OrthoDB" id="1673646at2"/>